<evidence type="ECO:0000256" key="2">
    <source>
        <dbReference type="ARBA" id="ARBA00012845"/>
    </source>
</evidence>
<protein>
    <recommendedName>
        <fullName evidence="2">D-xylose reductase [NAD(P)H]</fullName>
        <ecNumber evidence="2">1.1.1.307</ecNumber>
    </recommendedName>
</protein>
<dbReference type="PRINTS" id="PR00069">
    <property type="entry name" value="ALDKETRDTASE"/>
</dbReference>
<feature type="active site" description="Proton donor" evidence="8">
    <location>
        <position position="63"/>
    </location>
</feature>
<dbReference type="PANTHER" id="PTHR43827:SF3">
    <property type="entry name" value="NADP-DEPENDENT OXIDOREDUCTASE DOMAIN-CONTAINING PROTEIN"/>
    <property type="match status" value="1"/>
</dbReference>
<dbReference type="GO" id="GO:0016652">
    <property type="term" value="F:oxidoreductase activity, acting on NAD(P)H as acceptor"/>
    <property type="evidence" value="ECO:0007669"/>
    <property type="project" value="InterPro"/>
</dbReference>
<feature type="domain" description="NADP-dependent oxidoreductase" evidence="11">
    <location>
        <begin position="24"/>
        <end position="275"/>
    </location>
</feature>
<evidence type="ECO:0000256" key="8">
    <source>
        <dbReference type="PIRSR" id="PIRSR000097-1"/>
    </source>
</evidence>
<dbReference type="RefSeq" id="XP_040672178.1">
    <property type="nucleotide sequence ID" value="XM_040818132.1"/>
</dbReference>
<dbReference type="PANTHER" id="PTHR43827">
    <property type="entry name" value="2,5-DIKETO-D-GLUCONIC ACID REDUCTASE"/>
    <property type="match status" value="1"/>
</dbReference>
<dbReference type="AlphaFoldDB" id="A0A1L9PYA7"/>
<dbReference type="InterPro" id="IPR023210">
    <property type="entry name" value="NADP_OxRdtase_dom"/>
</dbReference>
<sequence length="295" mass="32895">MASLKPIPSTRLNDGTLIPVVGYGTGTAWFKRGEDTTVNRELVESIKTAINLGYCHLDGAEVYGTERELGVAIKESGVPREKLFVTTKVNQNIDDIPGAIDASLEKLQLSYVDLYLIHQPFFAKSTTELQDAWAAMEKVKEAGRTRAIGVSNFLESHLETISEVAKIPPAINQIEYHPYLQHGSLVSYHEKREIATASYGPLTPIIRAKGGPLDPLLSRLAQKYGVEEGEILLRWSIDRGTVSITTSGKESRLSTYLDVLKFQLTPEEVDEISRLGDQKHYRAFWQEKFASDDRS</sequence>
<dbReference type="PROSITE" id="PS00062">
    <property type="entry name" value="ALDOKETO_REDUCTASE_2"/>
    <property type="match status" value="1"/>
</dbReference>
<dbReference type="GO" id="GO:0016616">
    <property type="term" value="F:oxidoreductase activity, acting on the CH-OH group of donors, NAD or NADP as acceptor"/>
    <property type="evidence" value="ECO:0007669"/>
    <property type="project" value="UniProtKB-ARBA"/>
</dbReference>
<accession>A0A1L9PYA7</accession>
<evidence type="ECO:0000313" key="12">
    <source>
        <dbReference type="EMBL" id="OJJ06416.1"/>
    </source>
</evidence>
<dbReference type="VEuPathDB" id="FungiDB:ASPVEDRAFT_87718"/>
<dbReference type="EMBL" id="KV878134">
    <property type="protein sequence ID" value="OJJ06416.1"/>
    <property type="molecule type" value="Genomic_DNA"/>
</dbReference>
<organism evidence="12 13">
    <name type="scientific">Aspergillus versicolor CBS 583.65</name>
    <dbReference type="NCBI Taxonomy" id="1036611"/>
    <lineage>
        <taxon>Eukaryota</taxon>
        <taxon>Fungi</taxon>
        <taxon>Dikarya</taxon>
        <taxon>Ascomycota</taxon>
        <taxon>Pezizomycotina</taxon>
        <taxon>Eurotiomycetes</taxon>
        <taxon>Eurotiomycetidae</taxon>
        <taxon>Eurotiales</taxon>
        <taxon>Aspergillaceae</taxon>
        <taxon>Aspergillus</taxon>
        <taxon>Aspergillus subgen. Nidulantes</taxon>
    </lineage>
</organism>
<evidence type="ECO:0000256" key="9">
    <source>
        <dbReference type="PIRSR" id="PIRSR000097-2"/>
    </source>
</evidence>
<dbReference type="GeneID" id="63733643"/>
<comment type="function">
    <text evidence="5">Catalyzes the initial reaction in the xylose utilization pathway by reducing D-xylose into xylitol. Xylose is a major component of hemicelluloses such as xylan. Most fungi utilize D-xylose via three enzymatic reactions, xylose reductase (XR), xylitol dehydrogenase (XDH), and xylulokinase, to form xylulose 5-phosphate, which enters pentose phosphate pathway.</text>
</comment>
<gene>
    <name evidence="12" type="ORF">ASPVEDRAFT_87718</name>
</gene>
<feature type="binding site" evidence="9">
    <location>
        <position position="118"/>
    </location>
    <ligand>
        <name>substrate</name>
    </ligand>
</feature>
<comment type="similarity">
    <text evidence="1">Belongs to the aldo/keto reductase family.</text>
</comment>
<dbReference type="Pfam" id="PF00248">
    <property type="entry name" value="Aldo_ket_red"/>
    <property type="match status" value="1"/>
</dbReference>
<dbReference type="EC" id="1.1.1.307" evidence="2"/>
<dbReference type="STRING" id="1036611.A0A1L9PYA7"/>
<feature type="site" description="Lowers pKa of active site Tyr" evidence="10">
    <location>
        <position position="88"/>
    </location>
</feature>
<dbReference type="Proteomes" id="UP000184073">
    <property type="component" value="Unassembled WGS sequence"/>
</dbReference>
<comment type="catalytic activity">
    <reaction evidence="6">
        <text>xylitol + NADP(+) = D-xylose + NADPH + H(+)</text>
        <dbReference type="Rhea" id="RHEA:27445"/>
        <dbReference type="ChEBI" id="CHEBI:15378"/>
        <dbReference type="ChEBI" id="CHEBI:17151"/>
        <dbReference type="ChEBI" id="CHEBI:53455"/>
        <dbReference type="ChEBI" id="CHEBI:57783"/>
        <dbReference type="ChEBI" id="CHEBI:58349"/>
        <dbReference type="EC" id="1.1.1.307"/>
    </reaction>
</comment>
<evidence type="ECO:0000259" key="11">
    <source>
        <dbReference type="Pfam" id="PF00248"/>
    </source>
</evidence>
<evidence type="ECO:0000256" key="7">
    <source>
        <dbReference type="ARBA" id="ARBA00049485"/>
    </source>
</evidence>
<dbReference type="OrthoDB" id="416253at2759"/>
<comment type="catalytic activity">
    <reaction evidence="7">
        <text>xylitol + NAD(+) = D-xylose + NADH + H(+)</text>
        <dbReference type="Rhea" id="RHEA:27441"/>
        <dbReference type="ChEBI" id="CHEBI:15378"/>
        <dbReference type="ChEBI" id="CHEBI:17151"/>
        <dbReference type="ChEBI" id="CHEBI:53455"/>
        <dbReference type="ChEBI" id="CHEBI:57540"/>
        <dbReference type="ChEBI" id="CHEBI:57945"/>
        <dbReference type="EC" id="1.1.1.307"/>
    </reaction>
</comment>
<dbReference type="InterPro" id="IPR020471">
    <property type="entry name" value="AKR"/>
</dbReference>
<dbReference type="Gene3D" id="3.20.20.100">
    <property type="entry name" value="NADP-dependent oxidoreductase domain"/>
    <property type="match status" value="1"/>
</dbReference>
<keyword evidence="13" id="KW-1185">Reference proteome</keyword>
<keyword evidence="3" id="KW-0521">NADP</keyword>
<evidence type="ECO:0000256" key="4">
    <source>
        <dbReference type="ARBA" id="ARBA00023002"/>
    </source>
</evidence>
<dbReference type="PIRSF" id="PIRSF000097">
    <property type="entry name" value="AKR"/>
    <property type="match status" value="1"/>
</dbReference>
<reference evidence="13" key="1">
    <citation type="journal article" date="2017" name="Genome Biol.">
        <title>Comparative genomics reveals high biological diversity and specific adaptations in the industrially and medically important fungal genus Aspergillus.</title>
        <authorList>
            <person name="de Vries R.P."/>
            <person name="Riley R."/>
            <person name="Wiebenga A."/>
            <person name="Aguilar-Osorio G."/>
            <person name="Amillis S."/>
            <person name="Uchima C.A."/>
            <person name="Anderluh G."/>
            <person name="Asadollahi M."/>
            <person name="Askin M."/>
            <person name="Barry K."/>
            <person name="Battaglia E."/>
            <person name="Bayram O."/>
            <person name="Benocci T."/>
            <person name="Braus-Stromeyer S.A."/>
            <person name="Caldana C."/>
            <person name="Canovas D."/>
            <person name="Cerqueira G.C."/>
            <person name="Chen F."/>
            <person name="Chen W."/>
            <person name="Choi C."/>
            <person name="Clum A."/>
            <person name="Dos Santos R.A."/>
            <person name="Damasio A.R."/>
            <person name="Diallinas G."/>
            <person name="Emri T."/>
            <person name="Fekete E."/>
            <person name="Flipphi M."/>
            <person name="Freyberg S."/>
            <person name="Gallo A."/>
            <person name="Gournas C."/>
            <person name="Habgood R."/>
            <person name="Hainaut M."/>
            <person name="Harispe M.L."/>
            <person name="Henrissat B."/>
            <person name="Hilden K.S."/>
            <person name="Hope R."/>
            <person name="Hossain A."/>
            <person name="Karabika E."/>
            <person name="Karaffa L."/>
            <person name="Karanyi Z."/>
            <person name="Krasevec N."/>
            <person name="Kuo A."/>
            <person name="Kusch H."/>
            <person name="LaButti K."/>
            <person name="Lagendijk E.L."/>
            <person name="Lapidus A."/>
            <person name="Levasseur A."/>
            <person name="Lindquist E."/>
            <person name="Lipzen A."/>
            <person name="Logrieco A.F."/>
            <person name="MacCabe A."/>
            <person name="Maekelae M.R."/>
            <person name="Malavazi I."/>
            <person name="Melin P."/>
            <person name="Meyer V."/>
            <person name="Mielnichuk N."/>
            <person name="Miskei M."/>
            <person name="Molnar A.P."/>
            <person name="Mule G."/>
            <person name="Ngan C.Y."/>
            <person name="Orejas M."/>
            <person name="Orosz E."/>
            <person name="Ouedraogo J.P."/>
            <person name="Overkamp K.M."/>
            <person name="Park H.-S."/>
            <person name="Perrone G."/>
            <person name="Piumi F."/>
            <person name="Punt P.J."/>
            <person name="Ram A.F."/>
            <person name="Ramon A."/>
            <person name="Rauscher S."/>
            <person name="Record E."/>
            <person name="Riano-Pachon D.M."/>
            <person name="Robert V."/>
            <person name="Roehrig J."/>
            <person name="Ruller R."/>
            <person name="Salamov A."/>
            <person name="Salih N.S."/>
            <person name="Samson R.A."/>
            <person name="Sandor E."/>
            <person name="Sanguinetti M."/>
            <person name="Schuetze T."/>
            <person name="Sepcic K."/>
            <person name="Shelest E."/>
            <person name="Sherlock G."/>
            <person name="Sophianopoulou V."/>
            <person name="Squina F.M."/>
            <person name="Sun H."/>
            <person name="Susca A."/>
            <person name="Todd R.B."/>
            <person name="Tsang A."/>
            <person name="Unkles S.E."/>
            <person name="van de Wiele N."/>
            <person name="van Rossen-Uffink D."/>
            <person name="Oliveira J.V."/>
            <person name="Vesth T.C."/>
            <person name="Visser J."/>
            <person name="Yu J.-H."/>
            <person name="Zhou M."/>
            <person name="Andersen M.R."/>
            <person name="Archer D.B."/>
            <person name="Baker S.E."/>
            <person name="Benoit I."/>
            <person name="Brakhage A.A."/>
            <person name="Braus G.H."/>
            <person name="Fischer R."/>
            <person name="Frisvad J.C."/>
            <person name="Goldman G.H."/>
            <person name="Houbraken J."/>
            <person name="Oakley B."/>
            <person name="Pocsi I."/>
            <person name="Scazzocchio C."/>
            <person name="Seiboth B."/>
            <person name="vanKuyk P.A."/>
            <person name="Wortman J."/>
            <person name="Dyer P.S."/>
            <person name="Grigoriev I.V."/>
        </authorList>
    </citation>
    <scope>NUCLEOTIDE SEQUENCE [LARGE SCALE GENOMIC DNA]</scope>
    <source>
        <strain evidence="13">CBS 583.65</strain>
    </source>
</reference>
<name>A0A1L9PYA7_ASPVE</name>
<keyword evidence="4" id="KW-0560">Oxidoreductase</keyword>
<dbReference type="InterPro" id="IPR044494">
    <property type="entry name" value="AKR3C2/3"/>
</dbReference>
<dbReference type="InterPro" id="IPR036812">
    <property type="entry name" value="NAD(P)_OxRdtase_dom_sf"/>
</dbReference>
<evidence type="ECO:0000256" key="3">
    <source>
        <dbReference type="ARBA" id="ARBA00022857"/>
    </source>
</evidence>
<dbReference type="FunFam" id="3.20.20.100:FF:000002">
    <property type="entry name" value="2,5-diketo-D-gluconic acid reductase A"/>
    <property type="match status" value="1"/>
</dbReference>
<dbReference type="InterPro" id="IPR018170">
    <property type="entry name" value="Aldo/ket_reductase_CS"/>
</dbReference>
<dbReference type="CDD" id="cd19120">
    <property type="entry name" value="AKR_AKR3C2-3"/>
    <property type="match status" value="1"/>
</dbReference>
<evidence type="ECO:0000313" key="13">
    <source>
        <dbReference type="Proteomes" id="UP000184073"/>
    </source>
</evidence>
<evidence type="ECO:0000256" key="6">
    <source>
        <dbReference type="ARBA" id="ARBA00047534"/>
    </source>
</evidence>
<evidence type="ECO:0000256" key="1">
    <source>
        <dbReference type="ARBA" id="ARBA00007905"/>
    </source>
</evidence>
<proteinExistence type="inferred from homology"/>
<evidence type="ECO:0000256" key="10">
    <source>
        <dbReference type="PIRSR" id="PIRSR000097-3"/>
    </source>
</evidence>
<dbReference type="SUPFAM" id="SSF51430">
    <property type="entry name" value="NAD(P)-linked oxidoreductase"/>
    <property type="match status" value="1"/>
</dbReference>
<evidence type="ECO:0000256" key="5">
    <source>
        <dbReference type="ARBA" id="ARBA00025065"/>
    </source>
</evidence>